<dbReference type="InterPro" id="IPR027417">
    <property type="entry name" value="P-loop_NTPase"/>
</dbReference>
<keyword evidence="5" id="KW-0067">ATP-binding</keyword>
<dbReference type="Pfam" id="PF00005">
    <property type="entry name" value="ABC_tran"/>
    <property type="match status" value="1"/>
</dbReference>
<proteinExistence type="inferred from homology"/>
<reference evidence="7 8" key="1">
    <citation type="submission" date="2017-05" db="EMBL/GenBank/DDBJ databases">
        <title>Complete and WGS of Bordetella genogroups.</title>
        <authorList>
            <person name="Spilker T."/>
            <person name="LiPuma J."/>
        </authorList>
    </citation>
    <scope>NUCLEOTIDE SEQUENCE [LARGE SCALE GENOMIC DNA]</scope>
    <source>
        <strain evidence="7 8">AU7206</strain>
    </source>
</reference>
<dbReference type="GO" id="GO:0005524">
    <property type="term" value="F:ATP binding"/>
    <property type="evidence" value="ECO:0007669"/>
    <property type="project" value="UniProtKB-KW"/>
</dbReference>
<keyword evidence="3" id="KW-1003">Cell membrane</keyword>
<evidence type="ECO:0000256" key="4">
    <source>
        <dbReference type="ARBA" id="ARBA00022741"/>
    </source>
</evidence>
<dbReference type="Proteomes" id="UP000194161">
    <property type="component" value="Chromosome"/>
</dbReference>
<organism evidence="7 8">
    <name type="scientific">Bordetella genomosp. 13</name>
    <dbReference type="NCBI Taxonomy" id="463040"/>
    <lineage>
        <taxon>Bacteria</taxon>
        <taxon>Pseudomonadati</taxon>
        <taxon>Pseudomonadota</taxon>
        <taxon>Betaproteobacteria</taxon>
        <taxon>Burkholderiales</taxon>
        <taxon>Alcaligenaceae</taxon>
        <taxon>Bordetella</taxon>
    </lineage>
</organism>
<protein>
    <submittedName>
        <fullName evidence="7">Sodium ABC transporter</fullName>
    </submittedName>
</protein>
<dbReference type="SUPFAM" id="SSF52540">
    <property type="entry name" value="P-loop containing nucleoside triphosphate hydrolases"/>
    <property type="match status" value="1"/>
</dbReference>
<accession>A0A1W6ZCI0</accession>
<comment type="similarity">
    <text evidence="1">Belongs to the ABC transporter superfamily.</text>
</comment>
<evidence type="ECO:0000313" key="7">
    <source>
        <dbReference type="EMBL" id="ARP95029.1"/>
    </source>
</evidence>
<dbReference type="KEGG" id="bgm:CAL15_11980"/>
<keyword evidence="4" id="KW-0547">Nucleotide-binding</keyword>
<evidence type="ECO:0000256" key="2">
    <source>
        <dbReference type="ARBA" id="ARBA00022448"/>
    </source>
</evidence>
<dbReference type="CDD" id="cd03230">
    <property type="entry name" value="ABC_DR_subfamily_A"/>
    <property type="match status" value="1"/>
</dbReference>
<evidence type="ECO:0000256" key="3">
    <source>
        <dbReference type="ARBA" id="ARBA00022475"/>
    </source>
</evidence>
<feature type="domain" description="ABC transporter" evidence="6">
    <location>
        <begin position="5"/>
        <end position="233"/>
    </location>
</feature>
<dbReference type="RefSeq" id="WP_086078794.1">
    <property type="nucleotide sequence ID" value="NZ_CP021111.1"/>
</dbReference>
<dbReference type="InterPro" id="IPR003593">
    <property type="entry name" value="AAA+_ATPase"/>
</dbReference>
<dbReference type="AlphaFoldDB" id="A0A1W6ZCI0"/>
<sequence>MAPVIALEGVSKSFGSRQILHDVSLAIEPGEIVGLLGPNGSGKTTTLRLMAGYHAPDAGRVTICGRPHTGNRGTRAVGYLPERVPLYDGLTVRHYLRFVADVKMPESAVARRAAVERAMAGFDLDDLADRPLGRLSKGQRQRVGLAQAVLADPPALLLDESTNGLDPVQIVEARAMIRRCAQGRAVVFSSHLMQEIEALCTRIIVLRDGRLIDDASLHTGRAALTLRLALPHDRHEALRTALAAFPGVDRIDVASIDAGRSEWRLHWSASPPSDTCDAVLRTVLSHAQVVAVLAGEPAVEARLLAALALASNAPDIRRRA</sequence>
<dbReference type="Gene3D" id="3.40.50.300">
    <property type="entry name" value="P-loop containing nucleotide triphosphate hydrolases"/>
    <property type="match status" value="1"/>
</dbReference>
<dbReference type="SMART" id="SM00382">
    <property type="entry name" value="AAA"/>
    <property type="match status" value="1"/>
</dbReference>
<dbReference type="PANTHER" id="PTHR43335">
    <property type="entry name" value="ABC TRANSPORTER, ATP-BINDING PROTEIN"/>
    <property type="match status" value="1"/>
</dbReference>
<gene>
    <name evidence="7" type="ORF">CAL15_11980</name>
</gene>
<dbReference type="InterPro" id="IPR003439">
    <property type="entry name" value="ABC_transporter-like_ATP-bd"/>
</dbReference>
<dbReference type="PANTHER" id="PTHR43335:SF11">
    <property type="entry name" value="ABC TRANSPORTER RELATED"/>
    <property type="match status" value="1"/>
</dbReference>
<keyword evidence="8" id="KW-1185">Reference proteome</keyword>
<evidence type="ECO:0000313" key="8">
    <source>
        <dbReference type="Proteomes" id="UP000194161"/>
    </source>
</evidence>
<evidence type="ECO:0000256" key="1">
    <source>
        <dbReference type="ARBA" id="ARBA00005417"/>
    </source>
</evidence>
<dbReference type="EMBL" id="CP021111">
    <property type="protein sequence ID" value="ARP95029.1"/>
    <property type="molecule type" value="Genomic_DNA"/>
</dbReference>
<dbReference type="InterPro" id="IPR017871">
    <property type="entry name" value="ABC_transporter-like_CS"/>
</dbReference>
<name>A0A1W6ZCI0_9BORD</name>
<dbReference type="PROSITE" id="PS50893">
    <property type="entry name" value="ABC_TRANSPORTER_2"/>
    <property type="match status" value="1"/>
</dbReference>
<dbReference type="PROSITE" id="PS00211">
    <property type="entry name" value="ABC_TRANSPORTER_1"/>
    <property type="match status" value="1"/>
</dbReference>
<dbReference type="OrthoDB" id="5298774at2"/>
<dbReference type="GO" id="GO:0016887">
    <property type="term" value="F:ATP hydrolysis activity"/>
    <property type="evidence" value="ECO:0007669"/>
    <property type="project" value="InterPro"/>
</dbReference>
<evidence type="ECO:0000259" key="6">
    <source>
        <dbReference type="PROSITE" id="PS50893"/>
    </source>
</evidence>
<evidence type="ECO:0000256" key="5">
    <source>
        <dbReference type="ARBA" id="ARBA00022840"/>
    </source>
</evidence>
<dbReference type="STRING" id="463040.CAL15_11980"/>
<keyword evidence="3" id="KW-0472">Membrane</keyword>
<keyword evidence="2" id="KW-0813">Transport</keyword>